<proteinExistence type="inferred from homology"/>
<name>A0AAD9ZU77_9ROSI</name>
<dbReference type="PANTHER" id="PTHR13516">
    <property type="entry name" value="RIBONUCLEASE P SUBUNIT P25"/>
    <property type="match status" value="1"/>
</dbReference>
<dbReference type="InterPro" id="IPR002775">
    <property type="entry name" value="DNA/RNA-bd_Alba-like"/>
</dbReference>
<evidence type="ECO:0000256" key="4">
    <source>
        <dbReference type="SAM" id="MobiDB-lite"/>
    </source>
</evidence>
<gene>
    <name evidence="6" type="ORF">Dsin_024680</name>
</gene>
<accession>A0AAD9ZU77</accession>
<evidence type="ECO:0000256" key="3">
    <source>
        <dbReference type="ARBA" id="ARBA00023242"/>
    </source>
</evidence>
<dbReference type="FunFam" id="3.30.110.20:FF:000003">
    <property type="entry name" value="DNA/RNA-binding protein Alba 1"/>
    <property type="match status" value="1"/>
</dbReference>
<sequence>MDRYHKVEKPKPDFPINENEIRITSQGAIRNYITYASTLLQEKRVKEIVLKAMGQAINKTVAIAEIIKKRIPRLHQDTAISSVSITDVWEPIEEGLVPVEMTRHVSMISITLSATELNNHSPGYQAPQHVEQPKPQYRYQQHQHLHPHQLQPPRQGRISYNAVNDDSYSWGRGRGRGRGQSYGKGGYGNYGNYQENDGYSSWGRGGGRGRGWGYRGPGYERGRGGGGRGYGRGRGRMGGRSRGVSSAISHLYGQVQLRIHFFQTPA</sequence>
<evidence type="ECO:0000313" key="7">
    <source>
        <dbReference type="Proteomes" id="UP001281410"/>
    </source>
</evidence>
<dbReference type="Gene3D" id="3.30.110.20">
    <property type="entry name" value="Alba-like domain"/>
    <property type="match status" value="1"/>
</dbReference>
<reference evidence="6" key="1">
    <citation type="journal article" date="2023" name="Plant J.">
        <title>Genome sequences and population genomics provide insights into the demographic history, inbreeding, and mutation load of two 'living fossil' tree species of Dipteronia.</title>
        <authorList>
            <person name="Feng Y."/>
            <person name="Comes H.P."/>
            <person name="Chen J."/>
            <person name="Zhu S."/>
            <person name="Lu R."/>
            <person name="Zhang X."/>
            <person name="Li P."/>
            <person name="Qiu J."/>
            <person name="Olsen K.M."/>
            <person name="Qiu Y."/>
        </authorList>
    </citation>
    <scope>NUCLEOTIDE SEQUENCE</scope>
    <source>
        <strain evidence="6">NBL</strain>
    </source>
</reference>
<keyword evidence="7" id="KW-1185">Reference proteome</keyword>
<dbReference type="EMBL" id="JANJYJ010000008">
    <property type="protein sequence ID" value="KAK3193370.1"/>
    <property type="molecule type" value="Genomic_DNA"/>
</dbReference>
<dbReference type="GO" id="GO:0005634">
    <property type="term" value="C:nucleus"/>
    <property type="evidence" value="ECO:0007669"/>
    <property type="project" value="UniProtKB-SubCell"/>
</dbReference>
<evidence type="ECO:0000256" key="2">
    <source>
        <dbReference type="ARBA" id="ARBA00008018"/>
    </source>
</evidence>
<evidence type="ECO:0000313" key="6">
    <source>
        <dbReference type="EMBL" id="KAK3193370.1"/>
    </source>
</evidence>
<comment type="similarity">
    <text evidence="2">Belongs to the histone-like Alba family.</text>
</comment>
<dbReference type="InterPro" id="IPR036882">
    <property type="entry name" value="Alba-like_dom_sf"/>
</dbReference>
<evidence type="ECO:0000256" key="1">
    <source>
        <dbReference type="ARBA" id="ARBA00004123"/>
    </source>
</evidence>
<comment type="caution">
    <text evidence="6">The sequence shown here is derived from an EMBL/GenBank/DDBJ whole genome shotgun (WGS) entry which is preliminary data.</text>
</comment>
<protein>
    <recommendedName>
        <fullName evidence="5">DNA/RNA-binding protein Alba-like domain-containing protein</fullName>
    </recommendedName>
</protein>
<dbReference type="SUPFAM" id="SSF82704">
    <property type="entry name" value="AlbA-like"/>
    <property type="match status" value="1"/>
</dbReference>
<feature type="domain" description="DNA/RNA-binding protein Alba-like" evidence="5">
    <location>
        <begin position="19"/>
        <end position="82"/>
    </location>
</feature>
<dbReference type="Proteomes" id="UP001281410">
    <property type="component" value="Unassembled WGS sequence"/>
</dbReference>
<keyword evidence="3" id="KW-0539">Nucleus</keyword>
<evidence type="ECO:0000259" key="5">
    <source>
        <dbReference type="Pfam" id="PF01918"/>
    </source>
</evidence>
<organism evidence="6 7">
    <name type="scientific">Dipteronia sinensis</name>
    <dbReference type="NCBI Taxonomy" id="43782"/>
    <lineage>
        <taxon>Eukaryota</taxon>
        <taxon>Viridiplantae</taxon>
        <taxon>Streptophyta</taxon>
        <taxon>Embryophyta</taxon>
        <taxon>Tracheophyta</taxon>
        <taxon>Spermatophyta</taxon>
        <taxon>Magnoliopsida</taxon>
        <taxon>eudicotyledons</taxon>
        <taxon>Gunneridae</taxon>
        <taxon>Pentapetalae</taxon>
        <taxon>rosids</taxon>
        <taxon>malvids</taxon>
        <taxon>Sapindales</taxon>
        <taxon>Sapindaceae</taxon>
        <taxon>Hippocastanoideae</taxon>
        <taxon>Acereae</taxon>
        <taxon>Dipteronia</taxon>
    </lineage>
</organism>
<dbReference type="InterPro" id="IPR051958">
    <property type="entry name" value="Alba-like_NAB"/>
</dbReference>
<dbReference type="Pfam" id="PF01918">
    <property type="entry name" value="Alba"/>
    <property type="match status" value="1"/>
</dbReference>
<comment type="subcellular location">
    <subcellularLocation>
        <location evidence="1">Nucleus</location>
    </subcellularLocation>
</comment>
<dbReference type="AlphaFoldDB" id="A0AAD9ZU77"/>
<feature type="region of interest" description="Disordered" evidence="4">
    <location>
        <begin position="222"/>
        <end position="242"/>
    </location>
</feature>
<dbReference type="PANTHER" id="PTHR13516:SF3">
    <property type="entry name" value="ALBA DNA_RNA-BINDING PROTEIN"/>
    <property type="match status" value="1"/>
</dbReference>
<dbReference type="GO" id="GO:0003723">
    <property type="term" value="F:RNA binding"/>
    <property type="evidence" value="ECO:0007669"/>
    <property type="project" value="TreeGrafter"/>
</dbReference>